<dbReference type="Pfam" id="PF03140">
    <property type="entry name" value="DUF247"/>
    <property type="match status" value="1"/>
</dbReference>
<evidence type="ECO:0000313" key="4">
    <source>
        <dbReference type="Proteomes" id="UP001054252"/>
    </source>
</evidence>
<keyword evidence="2" id="KW-0812">Transmembrane</keyword>
<evidence type="ECO:0000256" key="1">
    <source>
        <dbReference type="SAM" id="MobiDB-lite"/>
    </source>
</evidence>
<proteinExistence type="predicted"/>
<dbReference type="InterPro" id="IPR004158">
    <property type="entry name" value="DUF247_pln"/>
</dbReference>
<evidence type="ECO:0000313" key="3">
    <source>
        <dbReference type="EMBL" id="GKV32601.1"/>
    </source>
</evidence>
<gene>
    <name evidence="3" type="ORF">SLEP1_g41195</name>
</gene>
<protein>
    <submittedName>
        <fullName evidence="3">Uncharacterized protein</fullName>
    </submittedName>
</protein>
<evidence type="ECO:0000256" key="2">
    <source>
        <dbReference type="SAM" id="Phobius"/>
    </source>
</evidence>
<keyword evidence="2" id="KW-1133">Transmembrane helix</keyword>
<dbReference type="Proteomes" id="UP001054252">
    <property type="component" value="Unassembled WGS sequence"/>
</dbReference>
<reference evidence="3 4" key="1">
    <citation type="journal article" date="2021" name="Commun. Biol.">
        <title>The genome of Shorea leprosula (Dipterocarpaceae) highlights the ecological relevance of drought in aseasonal tropical rainforests.</title>
        <authorList>
            <person name="Ng K.K.S."/>
            <person name="Kobayashi M.J."/>
            <person name="Fawcett J.A."/>
            <person name="Hatakeyama M."/>
            <person name="Paape T."/>
            <person name="Ng C.H."/>
            <person name="Ang C.C."/>
            <person name="Tnah L.H."/>
            <person name="Lee C.T."/>
            <person name="Nishiyama T."/>
            <person name="Sese J."/>
            <person name="O'Brien M.J."/>
            <person name="Copetti D."/>
            <person name="Mohd Noor M.I."/>
            <person name="Ong R.C."/>
            <person name="Putra M."/>
            <person name="Sireger I.Z."/>
            <person name="Indrioko S."/>
            <person name="Kosugi Y."/>
            <person name="Izuno A."/>
            <person name="Isagi Y."/>
            <person name="Lee S.L."/>
            <person name="Shimizu K.K."/>
        </authorList>
    </citation>
    <scope>NUCLEOTIDE SEQUENCE [LARGE SCALE GENOMIC DNA]</scope>
    <source>
        <strain evidence="3">214</strain>
    </source>
</reference>
<comment type="caution">
    <text evidence="3">The sequence shown here is derived from an EMBL/GenBank/DDBJ whole genome shotgun (WGS) entry which is preliminary data.</text>
</comment>
<dbReference type="PANTHER" id="PTHR31170:SF17">
    <property type="match status" value="1"/>
</dbReference>
<sequence>MASGTVGPPLHTRLLRKLKGDVSTDWLSRSIFKVPIHLRRISEQAYEPQVISIGPYHHGKELFNLTVMPNDEAKDFMGIAIEFFSRVMPGSLRRPENQDIKHLLGLVHDSSQAPSPDFPEVRISCLPEKVIRSLCPEARLKAMAIPCLSSPSKSAEEDEECESAENRKEQITQMPPPSMAAPLVCSSPTKSSEEVNSPNSDSDNLPFRAAAAPLINFLQPKSPEEPRFLPPKAMTIPSSSLSKTLEEIVSTAAPSVGVSASNSLKGVLSSPFDSSDPSYLEEMDKPVGISALPLVSFPPSESSHSFYLEEMDEPAELGQLPLVRSPPPKPELDSKPASDPNRKEWRFIRSATELSEAGINFKKIKGRLFDIKFQEGVMLIPTLSINDDTESILRNLVAYEQCFKGTSSKCFTDYITFMDCLINTGKDVELLCLRGVIDNWLGDHEVVAAIFNKLRDCVLISEEDFSYAETFRKVNEHCDRKWNQWKANLWHNYFNTPWAAISFFAAVFLLLFTALQTVYAVLSYQFK</sequence>
<dbReference type="EMBL" id="BPVZ01000096">
    <property type="protein sequence ID" value="GKV32601.1"/>
    <property type="molecule type" value="Genomic_DNA"/>
</dbReference>
<feature type="region of interest" description="Disordered" evidence="1">
    <location>
        <begin position="319"/>
        <end position="340"/>
    </location>
</feature>
<dbReference type="PANTHER" id="PTHR31170">
    <property type="entry name" value="BNAC04G53230D PROTEIN"/>
    <property type="match status" value="1"/>
</dbReference>
<dbReference type="AlphaFoldDB" id="A0AAV5L5X0"/>
<keyword evidence="4" id="KW-1185">Reference proteome</keyword>
<name>A0AAV5L5X0_9ROSI</name>
<organism evidence="3 4">
    <name type="scientific">Rubroshorea leprosula</name>
    <dbReference type="NCBI Taxonomy" id="152421"/>
    <lineage>
        <taxon>Eukaryota</taxon>
        <taxon>Viridiplantae</taxon>
        <taxon>Streptophyta</taxon>
        <taxon>Embryophyta</taxon>
        <taxon>Tracheophyta</taxon>
        <taxon>Spermatophyta</taxon>
        <taxon>Magnoliopsida</taxon>
        <taxon>eudicotyledons</taxon>
        <taxon>Gunneridae</taxon>
        <taxon>Pentapetalae</taxon>
        <taxon>rosids</taxon>
        <taxon>malvids</taxon>
        <taxon>Malvales</taxon>
        <taxon>Dipterocarpaceae</taxon>
        <taxon>Rubroshorea</taxon>
    </lineage>
</organism>
<feature type="transmembrane region" description="Helical" evidence="2">
    <location>
        <begin position="498"/>
        <end position="522"/>
    </location>
</feature>
<accession>A0AAV5L5X0</accession>
<feature type="compositionally biased region" description="Polar residues" evidence="1">
    <location>
        <begin position="186"/>
        <end position="203"/>
    </location>
</feature>
<keyword evidence="2" id="KW-0472">Membrane</keyword>
<feature type="compositionally biased region" description="Basic and acidic residues" evidence="1">
    <location>
        <begin position="330"/>
        <end position="340"/>
    </location>
</feature>
<feature type="region of interest" description="Disordered" evidence="1">
    <location>
        <begin position="149"/>
        <end position="203"/>
    </location>
</feature>